<feature type="binding site" evidence="3">
    <location>
        <position position="145"/>
    </location>
    <ligand>
        <name>a divalent metal cation</name>
        <dbReference type="ChEBI" id="CHEBI:60240"/>
    </ligand>
</feature>
<dbReference type="RefSeq" id="WP_229642800.1">
    <property type="nucleotide sequence ID" value="NZ_JADWDC010000105.1"/>
</dbReference>
<comment type="similarity">
    <text evidence="1">Belongs to the DinB family.</text>
</comment>
<sequence>MDLDSVQLMGKYNQWMNHKIYQAAIDLGDEKIKQDRGAFFGSIFATLNHIYIADIIWLTRFSRHPQEYQYLKSLPKLISYTDLNGSVAKNIISLFKLREELDAVIINWCQEINLIDLEQNLQYKNTKHNPYCKNFAQLVQHFFNHQTHHRGQVSTLFSQQGIDIGVTDLLEIIPDHI</sequence>
<name>A0A964BU36_9CYAN</name>
<dbReference type="SUPFAM" id="SSF109854">
    <property type="entry name" value="DinB/YfiT-like putative metalloenzymes"/>
    <property type="match status" value="1"/>
</dbReference>
<organism evidence="4 5">
    <name type="scientific">Waterburya agarophytonicola KI4</name>
    <dbReference type="NCBI Taxonomy" id="2874699"/>
    <lineage>
        <taxon>Bacteria</taxon>
        <taxon>Bacillati</taxon>
        <taxon>Cyanobacteriota</taxon>
        <taxon>Cyanophyceae</taxon>
        <taxon>Pleurocapsales</taxon>
        <taxon>Hyellaceae</taxon>
        <taxon>Waterburya</taxon>
        <taxon>Waterburya agarophytonicola</taxon>
    </lineage>
</organism>
<dbReference type="Pfam" id="PF05163">
    <property type="entry name" value="DinB"/>
    <property type="match status" value="1"/>
</dbReference>
<dbReference type="PANTHER" id="PTHR37302:SF1">
    <property type="entry name" value="PROTEIN DINB"/>
    <property type="match status" value="1"/>
</dbReference>
<reference evidence="4" key="1">
    <citation type="journal article" date="2021" name="Antonie Van Leeuwenhoek">
        <title>Draft genome and description of Waterburya agarophytonicola gen. nov. sp. nov. (Pleurocapsales, Cyanobacteria): a seaweed symbiont.</title>
        <authorList>
            <person name="Bonthond G."/>
            <person name="Shalygin S."/>
            <person name="Bayer T."/>
            <person name="Weinberger F."/>
        </authorList>
    </citation>
    <scope>NUCLEOTIDE SEQUENCE</scope>
    <source>
        <strain evidence="4">KI4</strain>
    </source>
</reference>
<keyword evidence="2 3" id="KW-0479">Metal-binding</keyword>
<proteinExistence type="inferred from homology"/>
<evidence type="ECO:0000313" key="4">
    <source>
        <dbReference type="EMBL" id="MCC0179703.1"/>
    </source>
</evidence>
<dbReference type="PANTHER" id="PTHR37302">
    <property type="entry name" value="SLR1116 PROTEIN"/>
    <property type="match status" value="1"/>
</dbReference>
<evidence type="ECO:0000256" key="3">
    <source>
        <dbReference type="PIRSR" id="PIRSR607837-1"/>
    </source>
</evidence>
<feature type="binding site" evidence="3">
    <location>
        <position position="149"/>
    </location>
    <ligand>
        <name>a divalent metal cation</name>
        <dbReference type="ChEBI" id="CHEBI:60240"/>
    </ligand>
</feature>
<dbReference type="Proteomes" id="UP000729733">
    <property type="component" value="Unassembled WGS sequence"/>
</dbReference>
<feature type="binding site" evidence="3">
    <location>
        <position position="49"/>
    </location>
    <ligand>
        <name>a divalent metal cation</name>
        <dbReference type="ChEBI" id="CHEBI:60240"/>
    </ligand>
</feature>
<keyword evidence="5" id="KW-1185">Reference proteome</keyword>
<dbReference type="InterPro" id="IPR007837">
    <property type="entry name" value="DinB"/>
</dbReference>
<protein>
    <submittedName>
        <fullName evidence="4">DinB family protein</fullName>
    </submittedName>
</protein>
<dbReference type="EMBL" id="JADWDC010000105">
    <property type="protein sequence ID" value="MCC0179703.1"/>
    <property type="molecule type" value="Genomic_DNA"/>
</dbReference>
<dbReference type="AlphaFoldDB" id="A0A964BU36"/>
<evidence type="ECO:0000313" key="5">
    <source>
        <dbReference type="Proteomes" id="UP000729733"/>
    </source>
</evidence>
<comment type="caution">
    <text evidence="4">The sequence shown here is derived from an EMBL/GenBank/DDBJ whole genome shotgun (WGS) entry which is preliminary data.</text>
</comment>
<evidence type="ECO:0000256" key="2">
    <source>
        <dbReference type="ARBA" id="ARBA00022723"/>
    </source>
</evidence>
<gene>
    <name evidence="4" type="ORF">I4641_22405</name>
</gene>
<dbReference type="InterPro" id="IPR034660">
    <property type="entry name" value="DinB/YfiT-like"/>
</dbReference>
<dbReference type="GO" id="GO:0046872">
    <property type="term" value="F:metal ion binding"/>
    <property type="evidence" value="ECO:0007669"/>
    <property type="project" value="UniProtKB-KW"/>
</dbReference>
<accession>A0A964BU36</accession>
<dbReference type="Gene3D" id="1.20.120.450">
    <property type="entry name" value="dinb family like domain"/>
    <property type="match status" value="1"/>
</dbReference>
<evidence type="ECO:0000256" key="1">
    <source>
        <dbReference type="ARBA" id="ARBA00008635"/>
    </source>
</evidence>